<dbReference type="SUPFAM" id="SSF55729">
    <property type="entry name" value="Acyl-CoA N-acyltransferases (Nat)"/>
    <property type="match status" value="1"/>
</dbReference>
<sequence length="180" mass="20950">MEENKYQIRKATFADFQEIWKIILYAKEVRKQEGSQQWQDGYPNENTIQNDIEKGYGNVIVSEGKLLGYFALIFDKELAYESIEGKWKTQGDYAVVHRMAVAKEAKGKGMGKKILQKVEEISIENNVFSVRIDTNFDNIPMLKIIEKLGYEYCGKVYFRGAARKAFEKRLTPNKNCYFTE</sequence>
<dbReference type="GO" id="GO:0016747">
    <property type="term" value="F:acyltransferase activity, transferring groups other than amino-acyl groups"/>
    <property type="evidence" value="ECO:0007669"/>
    <property type="project" value="InterPro"/>
</dbReference>
<feature type="domain" description="N-acetyltransferase" evidence="1">
    <location>
        <begin position="6"/>
        <end position="173"/>
    </location>
</feature>
<dbReference type="Gene3D" id="3.40.630.30">
    <property type="match status" value="1"/>
</dbReference>
<accession>A0A0B7H020</accession>
<evidence type="ECO:0000259" key="1">
    <source>
        <dbReference type="PROSITE" id="PS51186"/>
    </source>
</evidence>
<name>A0A0B7H020_9FLAO</name>
<evidence type="ECO:0000313" key="2">
    <source>
        <dbReference type="EMBL" id="CEN32715.1"/>
    </source>
</evidence>
<dbReference type="Pfam" id="PF00583">
    <property type="entry name" value="Acetyltransf_1"/>
    <property type="match status" value="1"/>
</dbReference>
<dbReference type="eggNOG" id="COG1247">
    <property type="taxonomic scope" value="Bacteria"/>
</dbReference>
<dbReference type="Proteomes" id="UP000038055">
    <property type="component" value="Unassembled WGS sequence"/>
</dbReference>
<keyword evidence="3" id="KW-1185">Reference proteome</keyword>
<organism evidence="2 3">
    <name type="scientific">Capnocytophaga cynodegmi</name>
    <dbReference type="NCBI Taxonomy" id="28189"/>
    <lineage>
        <taxon>Bacteria</taxon>
        <taxon>Pseudomonadati</taxon>
        <taxon>Bacteroidota</taxon>
        <taxon>Flavobacteriia</taxon>
        <taxon>Flavobacteriales</taxon>
        <taxon>Flavobacteriaceae</taxon>
        <taxon>Capnocytophaga</taxon>
    </lineage>
</organism>
<dbReference type="RefSeq" id="WP_041990155.1">
    <property type="nucleotide sequence ID" value="NZ_CDOD01000004.1"/>
</dbReference>
<proteinExistence type="predicted"/>
<dbReference type="AlphaFoldDB" id="A0A0B7H020"/>
<dbReference type="InterPro" id="IPR050276">
    <property type="entry name" value="MshD_Acetyltransferase"/>
</dbReference>
<keyword evidence="2" id="KW-0808">Transferase</keyword>
<dbReference type="EMBL" id="CDOD01000004">
    <property type="protein sequence ID" value="CEN32715.1"/>
    <property type="molecule type" value="Genomic_DNA"/>
</dbReference>
<dbReference type="CDD" id="cd04301">
    <property type="entry name" value="NAT_SF"/>
    <property type="match status" value="1"/>
</dbReference>
<gene>
    <name evidence="2" type="ORF">CCYN2B_120046</name>
</gene>
<evidence type="ECO:0000313" key="3">
    <source>
        <dbReference type="Proteomes" id="UP000038055"/>
    </source>
</evidence>
<dbReference type="PROSITE" id="PS51186">
    <property type="entry name" value="GNAT"/>
    <property type="match status" value="1"/>
</dbReference>
<protein>
    <submittedName>
        <fullName evidence="2">N-acetyltransferase GCN5</fullName>
    </submittedName>
</protein>
<dbReference type="InterPro" id="IPR016181">
    <property type="entry name" value="Acyl_CoA_acyltransferase"/>
</dbReference>
<dbReference type="PANTHER" id="PTHR43617:SF20">
    <property type="entry name" value="N-ALPHA-ACETYLTRANSFERASE RIMI"/>
    <property type="match status" value="1"/>
</dbReference>
<dbReference type="InterPro" id="IPR000182">
    <property type="entry name" value="GNAT_dom"/>
</dbReference>
<dbReference type="PANTHER" id="PTHR43617">
    <property type="entry name" value="L-AMINO ACID N-ACETYLTRANSFERASE"/>
    <property type="match status" value="1"/>
</dbReference>
<reference evidence="3" key="1">
    <citation type="submission" date="2015-01" db="EMBL/GenBank/DDBJ databases">
        <authorList>
            <person name="MANFREDI Pablo"/>
        </authorList>
    </citation>
    <scope>NUCLEOTIDE SEQUENCE [LARGE SCALE GENOMIC DNA]</scope>
    <source>
        <strain evidence="3">Ccyn2B</strain>
    </source>
</reference>
<dbReference type="STRING" id="28189.CCYN74_460007"/>